<feature type="compositionally biased region" description="Basic and acidic residues" evidence="15">
    <location>
        <begin position="755"/>
        <end position="796"/>
    </location>
</feature>
<dbReference type="Ensembl" id="ENSPSMT00000037047.1">
    <property type="protein sequence ID" value="ENSPSMP00000032097.1"/>
    <property type="gene ID" value="ENSPSMG00000021739.1"/>
</dbReference>
<dbReference type="InterPro" id="IPR003961">
    <property type="entry name" value="FN3_dom"/>
</dbReference>
<reference evidence="19" key="1">
    <citation type="submission" date="2025-08" db="UniProtKB">
        <authorList>
            <consortium name="Ensembl"/>
        </authorList>
    </citation>
    <scope>IDENTIFICATION</scope>
</reference>
<keyword evidence="11" id="KW-0325">Glycoprotein</keyword>
<dbReference type="InterPro" id="IPR013098">
    <property type="entry name" value="Ig_I-set"/>
</dbReference>
<evidence type="ECO:0000259" key="18">
    <source>
        <dbReference type="PROSITE" id="PS50853"/>
    </source>
</evidence>
<proteinExistence type="predicted"/>
<evidence type="ECO:0000313" key="19">
    <source>
        <dbReference type="Ensembl" id="ENSPSMP00000032097.1"/>
    </source>
</evidence>
<keyword evidence="10" id="KW-1015">Disulfide bond</keyword>
<evidence type="ECO:0000256" key="16">
    <source>
        <dbReference type="SAM" id="Phobius"/>
    </source>
</evidence>
<feature type="domain" description="Fibronectin type-III" evidence="18">
    <location>
        <begin position="598"/>
        <end position="693"/>
    </location>
</feature>
<dbReference type="CDD" id="cd05869">
    <property type="entry name" value="IgI_NCAM-1"/>
    <property type="match status" value="1"/>
</dbReference>
<feature type="domain" description="Ig-like" evidence="17">
    <location>
        <begin position="200"/>
        <end position="289"/>
    </location>
</feature>
<dbReference type="SMART" id="SM00408">
    <property type="entry name" value="IGc2"/>
    <property type="match status" value="5"/>
</dbReference>
<dbReference type="InterPro" id="IPR003599">
    <property type="entry name" value="Ig_sub"/>
</dbReference>
<evidence type="ECO:0000256" key="7">
    <source>
        <dbReference type="ARBA" id="ARBA00022889"/>
    </source>
</evidence>
<dbReference type="FunFam" id="2.60.40.10:FF:000151">
    <property type="entry name" value="neural cell adhesion molecule 1 isoform X1"/>
    <property type="match status" value="1"/>
</dbReference>
<dbReference type="InterPro" id="IPR007110">
    <property type="entry name" value="Ig-like_dom"/>
</dbReference>
<dbReference type="GeneTree" id="ENSGT00940000155743"/>
<reference evidence="19" key="2">
    <citation type="submission" date="2025-09" db="UniProtKB">
        <authorList>
            <consortium name="Ensembl"/>
        </authorList>
    </citation>
    <scope>IDENTIFICATION</scope>
</reference>
<comment type="function">
    <text evidence="1">This protein is a cell adhesion molecule involved in neuron-neuron adhesion, neurite fasciculation, outgrowth of neurites, etc.</text>
</comment>
<comment type="subunit">
    <text evidence="13">Interacts with MDK. Found in a complex with SLC39A6, SLC39A10 and with NCAM1; this complex controls NCAM1 phosphorylation and integration into focal adhesion complexes during epithelial-tomesenchymal transition. Interacts with synaptic plasticity regulator PANTS.</text>
</comment>
<dbReference type="InterPro" id="IPR009138">
    <property type="entry name" value="Neural_cell_adh"/>
</dbReference>
<keyword evidence="8 16" id="KW-1133">Transmembrane helix</keyword>
<keyword evidence="4 16" id="KW-0812">Transmembrane</keyword>
<evidence type="ECO:0000256" key="3">
    <source>
        <dbReference type="ARBA" id="ARBA00022475"/>
    </source>
</evidence>
<evidence type="ECO:0000256" key="12">
    <source>
        <dbReference type="ARBA" id="ARBA00023319"/>
    </source>
</evidence>
<feature type="region of interest" description="Disordered" evidence="15">
    <location>
        <begin position="587"/>
        <end position="607"/>
    </location>
</feature>
<dbReference type="InterPro" id="IPR051170">
    <property type="entry name" value="Neural/epithelial_adhesion"/>
</dbReference>
<dbReference type="FunFam" id="2.60.40.10:FF:000159">
    <property type="entry name" value="neural cell adhesion molecule 1 isoform X2"/>
    <property type="match status" value="1"/>
</dbReference>
<dbReference type="FunFam" id="2.60.40.10:FF:000149">
    <property type="entry name" value="neural cell adhesion molecule 1 isoform X2"/>
    <property type="match status" value="1"/>
</dbReference>
<dbReference type="CDD" id="cd00096">
    <property type="entry name" value="Ig"/>
    <property type="match status" value="1"/>
</dbReference>
<comment type="subcellular location">
    <subcellularLocation>
        <location evidence="2">Cell membrane</location>
        <topology evidence="2">Single-pass membrane protein</topology>
    </subcellularLocation>
</comment>
<evidence type="ECO:0000256" key="5">
    <source>
        <dbReference type="ARBA" id="ARBA00022729"/>
    </source>
</evidence>
<evidence type="ECO:0000256" key="9">
    <source>
        <dbReference type="ARBA" id="ARBA00023136"/>
    </source>
</evidence>
<feature type="compositionally biased region" description="Basic and acidic residues" evidence="15">
    <location>
        <begin position="804"/>
        <end position="821"/>
    </location>
</feature>
<dbReference type="InterPro" id="IPR013783">
    <property type="entry name" value="Ig-like_fold"/>
</dbReference>
<name>A0A8C9AP46_PROSS</name>
<evidence type="ECO:0000256" key="1">
    <source>
        <dbReference type="ARBA" id="ARBA00003000"/>
    </source>
</evidence>
<dbReference type="GO" id="GO:0043005">
    <property type="term" value="C:neuron projection"/>
    <property type="evidence" value="ECO:0007669"/>
    <property type="project" value="TreeGrafter"/>
</dbReference>
<dbReference type="CDD" id="cd05865">
    <property type="entry name" value="IgI_1_NCAM-1"/>
    <property type="match status" value="1"/>
</dbReference>
<evidence type="ECO:0000256" key="2">
    <source>
        <dbReference type="ARBA" id="ARBA00004162"/>
    </source>
</evidence>
<keyword evidence="3" id="KW-1003">Cell membrane</keyword>
<evidence type="ECO:0000256" key="10">
    <source>
        <dbReference type="ARBA" id="ARBA00023157"/>
    </source>
</evidence>
<dbReference type="Pfam" id="PF13927">
    <property type="entry name" value="Ig_3"/>
    <property type="match status" value="3"/>
</dbReference>
<dbReference type="Pfam" id="PF00041">
    <property type="entry name" value="fn3"/>
    <property type="match status" value="1"/>
</dbReference>
<evidence type="ECO:0000256" key="15">
    <source>
        <dbReference type="SAM" id="MobiDB-lite"/>
    </source>
</evidence>
<feature type="domain" description="Ig-like" evidence="17">
    <location>
        <begin position="4"/>
        <end position="99"/>
    </location>
</feature>
<feature type="region of interest" description="Disordered" evidence="15">
    <location>
        <begin position="753"/>
        <end position="845"/>
    </location>
</feature>
<dbReference type="PANTHER" id="PTHR12231">
    <property type="entry name" value="CTX-RELATED TYPE I TRANSMEMBRANE PROTEIN"/>
    <property type="match status" value="1"/>
</dbReference>
<dbReference type="PROSITE" id="PS50835">
    <property type="entry name" value="IG_LIKE"/>
    <property type="match status" value="5"/>
</dbReference>
<dbReference type="InterPro" id="IPR003598">
    <property type="entry name" value="Ig_sub2"/>
</dbReference>
<dbReference type="Proteomes" id="UP000694414">
    <property type="component" value="Unplaced"/>
</dbReference>
<feature type="domain" description="Ig-like" evidence="17">
    <location>
        <begin position="296"/>
        <end position="413"/>
    </location>
</feature>
<gene>
    <name evidence="19" type="primary">NCAM1</name>
</gene>
<dbReference type="Pfam" id="PF07679">
    <property type="entry name" value="I-set"/>
    <property type="match status" value="2"/>
</dbReference>
<feature type="domain" description="Ig-like" evidence="17">
    <location>
        <begin position="416"/>
        <end position="501"/>
    </location>
</feature>
<dbReference type="PANTHER" id="PTHR12231:SF239">
    <property type="entry name" value="NEURAL CELL ADHESION MOLECULE 1"/>
    <property type="match status" value="1"/>
</dbReference>
<dbReference type="PROSITE" id="PS50853">
    <property type="entry name" value="FN3"/>
    <property type="match status" value="1"/>
</dbReference>
<dbReference type="SMART" id="SM00060">
    <property type="entry name" value="FN3"/>
    <property type="match status" value="1"/>
</dbReference>
<dbReference type="AlphaFoldDB" id="A0A8C9AP46"/>
<sequence length="845" mass="93297">VLQTRITSSLHSFLNQGEISVGESKFFLCQVAGDAKDKDISWFSPNGEKLTPNQQRISVVWNDDSSSTLTIYNANIDDAGIYKCVVTGEDGSESEATVNVKIFQKLMFKNAPTPQEFREGEDAVIVCDVVSSLPPTIIWKHKGRDVVLKKDVRFIVLSNNYLQIRGIKKTDEGTYRCEGRILARGEINFKDIQVIVNVPPTVQARQNIVNATANLGQSVTLVCDADGFPEPTMSWTKDGEQIENEEDDEKYIFSDDSSELTIRKVDKSDEAEYVCIAENKAGEQDASIHLKVFAKPKITYVENQTAMELEEQVTLTCEASGDPLPSITWRTSTRNISTHSNFLSHVHVAWNWQMGRWEGEEGKTLDGHMVVRSHARVSSLTLKSIQYTDAGEYVCTASNTIGQDSQSMYLEVQYAPKLQGPVAVYTWEGNQVNITCEVFAYPSATISWFRDGQLLPSSNYSNIKIYNTPSASYLEVTPDSENDFGNYNCTAVNRIGQESLEFILVQADTPSSPSIDRVEPYSSTAQVQFDEPEATGGVPILKYKAEWKAMGEEAWHSKWYDAKEGESGRVRISFGLMSVSALSVEVHTHPQHPPDPGEPSAPKLEGQMGEDGNSIKVKLIKQDDGGSPIRHYLIKYRALSSEWKPEIRLPSGSDHVMLKSLDWNAEYEVYVVAENQQGKSKAAHFVFRTSAQPTAIPANGSPTAGLSTGAIVGILIVIFVLLLVVVDITCYFLNKCGLLMCIAVNLCGKAGPGAKGKDMEEGKAAFSKDESKEPIVEVRTEEERTPNHDGGKHTEPNETTPLTEPEKGPVEAKSECQETETKPAPAEVKTVPNDATQTKENESKA</sequence>
<dbReference type="SMART" id="SM00409">
    <property type="entry name" value="IG"/>
    <property type="match status" value="5"/>
</dbReference>
<feature type="domain" description="Ig-like" evidence="17">
    <location>
        <begin position="104"/>
        <end position="177"/>
    </location>
</feature>
<dbReference type="PRINTS" id="PR01838">
    <property type="entry name" value="NCAMFAMILY"/>
</dbReference>
<dbReference type="SUPFAM" id="SSF48726">
    <property type="entry name" value="Immunoglobulin"/>
    <property type="match status" value="5"/>
</dbReference>
<dbReference type="InterPro" id="IPR036179">
    <property type="entry name" value="Ig-like_dom_sf"/>
</dbReference>
<evidence type="ECO:0000256" key="8">
    <source>
        <dbReference type="ARBA" id="ARBA00022989"/>
    </source>
</evidence>
<keyword evidence="9 16" id="KW-0472">Membrane</keyword>
<organism evidence="19 20">
    <name type="scientific">Prolemur simus</name>
    <name type="common">Greater bamboo lemur</name>
    <name type="synonym">Hapalemur simus</name>
    <dbReference type="NCBI Taxonomy" id="1328070"/>
    <lineage>
        <taxon>Eukaryota</taxon>
        <taxon>Metazoa</taxon>
        <taxon>Chordata</taxon>
        <taxon>Craniata</taxon>
        <taxon>Vertebrata</taxon>
        <taxon>Euteleostomi</taxon>
        <taxon>Mammalia</taxon>
        <taxon>Eutheria</taxon>
        <taxon>Euarchontoglires</taxon>
        <taxon>Primates</taxon>
        <taxon>Strepsirrhini</taxon>
        <taxon>Lemuriformes</taxon>
        <taxon>Lemuridae</taxon>
        <taxon>Prolemur</taxon>
    </lineage>
</organism>
<keyword evidence="12" id="KW-0393">Immunoglobulin domain</keyword>
<dbReference type="FunFam" id="2.60.40.10:FF:000173">
    <property type="entry name" value="Neural cell adhesion molecule 1"/>
    <property type="match status" value="1"/>
</dbReference>
<evidence type="ECO:0000256" key="13">
    <source>
        <dbReference type="ARBA" id="ARBA00063948"/>
    </source>
</evidence>
<feature type="transmembrane region" description="Helical" evidence="16">
    <location>
        <begin position="710"/>
        <end position="733"/>
    </location>
</feature>
<dbReference type="SUPFAM" id="SSF49265">
    <property type="entry name" value="Fibronectin type III"/>
    <property type="match status" value="2"/>
</dbReference>
<evidence type="ECO:0000256" key="11">
    <source>
        <dbReference type="ARBA" id="ARBA00023180"/>
    </source>
</evidence>
<dbReference type="GO" id="GO:0005886">
    <property type="term" value="C:plasma membrane"/>
    <property type="evidence" value="ECO:0007669"/>
    <property type="project" value="UniProtKB-SubCell"/>
</dbReference>
<evidence type="ECO:0000256" key="6">
    <source>
        <dbReference type="ARBA" id="ARBA00022737"/>
    </source>
</evidence>
<protein>
    <recommendedName>
        <fullName evidence="14">Neural cell adhesion molecule 1</fullName>
    </recommendedName>
</protein>
<evidence type="ECO:0000313" key="20">
    <source>
        <dbReference type="Proteomes" id="UP000694414"/>
    </source>
</evidence>
<dbReference type="Gene3D" id="2.60.40.10">
    <property type="entry name" value="Immunoglobulins"/>
    <property type="match status" value="7"/>
</dbReference>
<evidence type="ECO:0000256" key="4">
    <source>
        <dbReference type="ARBA" id="ARBA00022692"/>
    </source>
</evidence>
<dbReference type="GO" id="GO:0007155">
    <property type="term" value="P:cell adhesion"/>
    <property type="evidence" value="ECO:0007669"/>
    <property type="project" value="UniProtKB-KW"/>
</dbReference>
<keyword evidence="20" id="KW-1185">Reference proteome</keyword>
<dbReference type="FunFam" id="2.60.40.10:FF:000086">
    <property type="entry name" value="Neural cell adhesion molecule 1"/>
    <property type="match status" value="1"/>
</dbReference>
<dbReference type="CDD" id="cd05730">
    <property type="entry name" value="IgI_3_NCAM-1"/>
    <property type="match status" value="1"/>
</dbReference>
<dbReference type="InterPro" id="IPR036116">
    <property type="entry name" value="FN3_sf"/>
</dbReference>
<dbReference type="CDD" id="cd00063">
    <property type="entry name" value="FN3"/>
    <property type="match status" value="1"/>
</dbReference>
<evidence type="ECO:0000256" key="14">
    <source>
        <dbReference type="ARBA" id="ARBA00067632"/>
    </source>
</evidence>
<keyword evidence="7" id="KW-0130">Cell adhesion</keyword>
<keyword evidence="6" id="KW-0677">Repeat</keyword>
<accession>A0A8C9AP46</accession>
<dbReference type="FunFam" id="2.60.40.10:FF:000221">
    <property type="entry name" value="neural cell adhesion molecule 1 isoform X2"/>
    <property type="match status" value="1"/>
</dbReference>
<keyword evidence="5" id="KW-0732">Signal</keyword>
<evidence type="ECO:0000259" key="17">
    <source>
        <dbReference type="PROSITE" id="PS50835"/>
    </source>
</evidence>
<dbReference type="FunFam" id="2.60.40.10:FF:000137">
    <property type="entry name" value="neural cell adhesion molecule 1 isoform X2"/>
    <property type="match status" value="1"/>
</dbReference>